<proteinExistence type="predicted"/>
<evidence type="ECO:0000313" key="1">
    <source>
        <dbReference type="EMBL" id="KAH6650426.1"/>
    </source>
</evidence>
<protein>
    <submittedName>
        <fullName evidence="1">Common central domain of tyrosinase-domain-containing protein</fullName>
    </submittedName>
</protein>
<organism evidence="1 2">
    <name type="scientific">Chaetomium tenue</name>
    <dbReference type="NCBI Taxonomy" id="1854479"/>
    <lineage>
        <taxon>Eukaryota</taxon>
        <taxon>Fungi</taxon>
        <taxon>Dikarya</taxon>
        <taxon>Ascomycota</taxon>
        <taxon>Pezizomycotina</taxon>
        <taxon>Sordariomycetes</taxon>
        <taxon>Sordariomycetidae</taxon>
        <taxon>Sordariales</taxon>
        <taxon>Chaetomiaceae</taxon>
        <taxon>Chaetomium</taxon>
    </lineage>
</organism>
<dbReference type="Proteomes" id="UP000724584">
    <property type="component" value="Unassembled WGS sequence"/>
</dbReference>
<accession>A0ACB7PSA7</accession>
<dbReference type="EMBL" id="JAGIZQ010000001">
    <property type="protein sequence ID" value="KAH6650426.1"/>
    <property type="molecule type" value="Genomic_DNA"/>
</dbReference>
<gene>
    <name evidence="1" type="ORF">F5144DRAFT_617300</name>
</gene>
<evidence type="ECO:0000313" key="2">
    <source>
        <dbReference type="Proteomes" id="UP000724584"/>
    </source>
</evidence>
<keyword evidence="2" id="KW-1185">Reference proteome</keyword>
<name>A0ACB7PSA7_9PEZI</name>
<comment type="caution">
    <text evidence="1">The sequence shown here is derived from an EMBL/GenBank/DDBJ whole genome shotgun (WGS) entry which is preliminary data.</text>
</comment>
<sequence>MSGNIAVTGIPTTPDTNGAIPLRRELLELQHNFPDHYNLFILGLKNLQRQDENILTSYYQIAGIHGMPYKPWNGVGSNTNWRNTSGFGGYCTHSSILFLTWHRPYLALYEQSLYNAVQKVARRFPKGVLRDRYLEAAKTFRAPYFDWASQPPPGSPAFPSALTSPKVQVVDVDGKTKLVNNPLYRYSFHRVNPAPGDFSRRWSRYKTTVRYADRLTGKSQDSCVSPILANELASVRSNVSLLLLSYTNFDAFSFNGWDSYTKPSQFGSLEDVHNEIHDRIGGNGHMSSLEVSAFDPFFWLHHFNIDRLWAIWQDLNPDSFMTLHPAPYATFNAADGESQTSDTPLAPFWDKTGTRFWTSGEVRDTHTFGYAYPETQRWRFPDQKSYQTNIRRTVVKLYGSNVPADFLANIAQRRVEHARVAKVLDPRSTADMPAEALSLELKLIQQEDQEEAEAVPAPTPTISPSLHHPTPSNTYTEWLVNIRAQKHGLGGPFRILVFLNHNPLSPPSPPPNPPSTGNNNDFHNCVGRVSVLGRAATRCGRCRTHAARGLMVSGTMPLTAALLDAAEVVPYLRERLAWRVTLFDGGERSADEVPGLKVSVASTRVVVGEDGLPNYSGEYRVWPEITEGKLGGLGVGEHI</sequence>
<reference evidence="1 2" key="1">
    <citation type="journal article" date="2021" name="Nat. Commun.">
        <title>Genetic determinants of endophytism in the Arabidopsis root mycobiome.</title>
        <authorList>
            <person name="Mesny F."/>
            <person name="Miyauchi S."/>
            <person name="Thiergart T."/>
            <person name="Pickel B."/>
            <person name="Atanasova L."/>
            <person name="Karlsson M."/>
            <person name="Huettel B."/>
            <person name="Barry K.W."/>
            <person name="Haridas S."/>
            <person name="Chen C."/>
            <person name="Bauer D."/>
            <person name="Andreopoulos W."/>
            <person name="Pangilinan J."/>
            <person name="LaButti K."/>
            <person name="Riley R."/>
            <person name="Lipzen A."/>
            <person name="Clum A."/>
            <person name="Drula E."/>
            <person name="Henrissat B."/>
            <person name="Kohler A."/>
            <person name="Grigoriev I.V."/>
            <person name="Martin F.M."/>
            <person name="Hacquard S."/>
        </authorList>
    </citation>
    <scope>NUCLEOTIDE SEQUENCE [LARGE SCALE GENOMIC DNA]</scope>
    <source>
        <strain evidence="1 2">MPI-SDFR-AT-0079</strain>
    </source>
</reference>